<name>A0A8U1BU07_SALNM</name>
<dbReference type="GeneID" id="120056566"/>
<dbReference type="KEGG" id="snh:120056566"/>
<proteinExistence type="predicted"/>
<sequence>MEDGVMVPTIVQLESLGVDPSENAYPTAPGLPRVVLHFWLPLLKALNSQLFIHFLLEKLFVELQQLSEEVQKHRPFYIAGWISEVILCNANCTIMFYPNNKLNLKTKQCQIYLITL</sequence>
<dbReference type="AlphaFoldDB" id="A0A8U1BU07"/>
<reference evidence="2" key="1">
    <citation type="submission" date="2025-08" db="UniProtKB">
        <authorList>
            <consortium name="RefSeq"/>
        </authorList>
    </citation>
    <scope>IDENTIFICATION</scope>
    <source>
        <tissue evidence="2">White muscle</tissue>
    </source>
</reference>
<organism evidence="1 2">
    <name type="scientific">Salvelinus namaycush</name>
    <name type="common">Lake trout</name>
    <name type="synonym">Salmo namaycush</name>
    <dbReference type="NCBI Taxonomy" id="8040"/>
    <lineage>
        <taxon>Eukaryota</taxon>
        <taxon>Metazoa</taxon>
        <taxon>Chordata</taxon>
        <taxon>Craniata</taxon>
        <taxon>Vertebrata</taxon>
        <taxon>Euteleostomi</taxon>
        <taxon>Actinopterygii</taxon>
        <taxon>Neopterygii</taxon>
        <taxon>Teleostei</taxon>
        <taxon>Protacanthopterygii</taxon>
        <taxon>Salmoniformes</taxon>
        <taxon>Salmonidae</taxon>
        <taxon>Salmoninae</taxon>
        <taxon>Salvelinus</taxon>
    </lineage>
</organism>
<dbReference type="Proteomes" id="UP000808372">
    <property type="component" value="Chromosome 12"/>
</dbReference>
<dbReference type="RefSeq" id="XP_038860681.1">
    <property type="nucleotide sequence ID" value="XM_039004753.1"/>
</dbReference>
<accession>A0A8U1BU07</accession>
<gene>
    <name evidence="2" type="primary">LOC120056566</name>
</gene>
<evidence type="ECO:0000313" key="1">
    <source>
        <dbReference type="Proteomes" id="UP000808372"/>
    </source>
</evidence>
<keyword evidence="1" id="KW-1185">Reference proteome</keyword>
<evidence type="ECO:0000313" key="2">
    <source>
        <dbReference type="RefSeq" id="XP_038860681.1"/>
    </source>
</evidence>
<protein>
    <submittedName>
        <fullName evidence="2">Ribosomal biogenesis protein LAS1L-like</fullName>
    </submittedName>
</protein>